<evidence type="ECO:0000313" key="2">
    <source>
        <dbReference type="EMBL" id="KAK7059788.1"/>
    </source>
</evidence>
<comment type="caution">
    <text evidence="2">The sequence shown here is derived from an EMBL/GenBank/DDBJ whole genome shotgun (WGS) entry which is preliminary data.</text>
</comment>
<dbReference type="Proteomes" id="UP001362999">
    <property type="component" value="Unassembled WGS sequence"/>
</dbReference>
<evidence type="ECO:0000313" key="3">
    <source>
        <dbReference type="Proteomes" id="UP001362999"/>
    </source>
</evidence>
<protein>
    <submittedName>
        <fullName evidence="2">Uncharacterized protein</fullName>
    </submittedName>
</protein>
<gene>
    <name evidence="2" type="ORF">R3P38DRAFT_2759168</name>
</gene>
<accession>A0AAW0E7B5</accession>
<name>A0AAW0E7B5_9AGAR</name>
<reference evidence="2 3" key="1">
    <citation type="journal article" date="2024" name="J Genomics">
        <title>Draft genome sequencing and assembly of Favolaschia claudopus CIRM-BRFM 2984 isolated from oak limbs.</title>
        <authorList>
            <person name="Navarro D."/>
            <person name="Drula E."/>
            <person name="Chaduli D."/>
            <person name="Cazenave R."/>
            <person name="Ahrendt S."/>
            <person name="Wang J."/>
            <person name="Lipzen A."/>
            <person name="Daum C."/>
            <person name="Barry K."/>
            <person name="Grigoriev I.V."/>
            <person name="Favel A."/>
            <person name="Rosso M.N."/>
            <person name="Martin F."/>
        </authorList>
    </citation>
    <scope>NUCLEOTIDE SEQUENCE [LARGE SCALE GENOMIC DNA]</scope>
    <source>
        <strain evidence="2 3">CIRM-BRFM 2984</strain>
    </source>
</reference>
<evidence type="ECO:0000256" key="1">
    <source>
        <dbReference type="SAM" id="MobiDB-lite"/>
    </source>
</evidence>
<dbReference type="AlphaFoldDB" id="A0AAW0E7B5"/>
<feature type="region of interest" description="Disordered" evidence="1">
    <location>
        <begin position="27"/>
        <end position="75"/>
    </location>
</feature>
<organism evidence="2 3">
    <name type="scientific">Favolaschia claudopus</name>
    <dbReference type="NCBI Taxonomy" id="2862362"/>
    <lineage>
        <taxon>Eukaryota</taxon>
        <taxon>Fungi</taxon>
        <taxon>Dikarya</taxon>
        <taxon>Basidiomycota</taxon>
        <taxon>Agaricomycotina</taxon>
        <taxon>Agaricomycetes</taxon>
        <taxon>Agaricomycetidae</taxon>
        <taxon>Agaricales</taxon>
        <taxon>Marasmiineae</taxon>
        <taxon>Mycenaceae</taxon>
        <taxon>Favolaschia</taxon>
    </lineage>
</organism>
<sequence>MQAIYPEAYPLPVPAYSFDAWHQVGGPHPHRTGHEQVGAKSTGPWRNSFDFKSSETRSHPTVNQSTYPEPPASQIPVPPYVTDAYASGEKLSSPQEVEDSEGDCNRNCTTNAEDDDDTFDCAVDCRCVFAEGEVDEYNVDVDVDFEMGHDVVEEMVFDNATVDDDDDDFDCAVECRCVFADGEVDEYDMDGDDMAAYNRAIIVPRL</sequence>
<dbReference type="EMBL" id="JAWWNJ010000003">
    <property type="protein sequence ID" value="KAK7059788.1"/>
    <property type="molecule type" value="Genomic_DNA"/>
</dbReference>
<keyword evidence="3" id="KW-1185">Reference proteome</keyword>
<proteinExistence type="predicted"/>